<comment type="caution">
    <text evidence="4">The sequence shown here is derived from an EMBL/GenBank/DDBJ whole genome shotgun (WGS) entry which is preliminary data.</text>
</comment>
<dbReference type="EMBL" id="BPQR01000017">
    <property type="protein sequence ID" value="GJE05772.1"/>
    <property type="molecule type" value="Genomic_DNA"/>
</dbReference>
<evidence type="ECO:0000256" key="1">
    <source>
        <dbReference type="ARBA" id="ARBA00022723"/>
    </source>
</evidence>
<dbReference type="Pfam" id="PF01557">
    <property type="entry name" value="FAA_hydrolase"/>
    <property type="match status" value="1"/>
</dbReference>
<evidence type="ECO:0000313" key="5">
    <source>
        <dbReference type="Proteomes" id="UP001055102"/>
    </source>
</evidence>
<dbReference type="Gene3D" id="3.90.850.10">
    <property type="entry name" value="Fumarylacetoacetase-like, C-terminal domain"/>
    <property type="match status" value="1"/>
</dbReference>
<evidence type="ECO:0008006" key="6">
    <source>
        <dbReference type="Google" id="ProtNLM"/>
    </source>
</evidence>
<dbReference type="InterPro" id="IPR036663">
    <property type="entry name" value="Fumarylacetoacetase_C_sf"/>
</dbReference>
<dbReference type="SUPFAM" id="SSF56529">
    <property type="entry name" value="FAH"/>
    <property type="match status" value="1"/>
</dbReference>
<evidence type="ECO:0000259" key="2">
    <source>
        <dbReference type="Pfam" id="PF01557"/>
    </source>
</evidence>
<dbReference type="Proteomes" id="UP001055102">
    <property type="component" value="Unassembled WGS sequence"/>
</dbReference>
<gene>
    <name evidence="4" type="primary">yisK</name>
    <name evidence="4" type="ORF">AOPFMNJM_1078</name>
</gene>
<evidence type="ECO:0000259" key="3">
    <source>
        <dbReference type="Pfam" id="PF10370"/>
    </source>
</evidence>
<dbReference type="InterPro" id="IPR018833">
    <property type="entry name" value="Rv2993c-like_N"/>
</dbReference>
<dbReference type="RefSeq" id="WP_238274436.1">
    <property type="nucleotide sequence ID" value="NZ_BPQR01000017.1"/>
</dbReference>
<keyword evidence="5" id="KW-1185">Reference proteome</keyword>
<proteinExistence type="predicted"/>
<reference evidence="4" key="1">
    <citation type="journal article" date="2021" name="Front. Microbiol.">
        <title>Comprehensive Comparative Genomics and Phenotyping of Methylobacterium Species.</title>
        <authorList>
            <person name="Alessa O."/>
            <person name="Ogura Y."/>
            <person name="Fujitani Y."/>
            <person name="Takami H."/>
            <person name="Hayashi T."/>
            <person name="Sahin N."/>
            <person name="Tani A."/>
        </authorList>
    </citation>
    <scope>NUCLEOTIDE SEQUENCE</scope>
    <source>
        <strain evidence="4">LMG 23639</strain>
    </source>
</reference>
<reference evidence="4" key="2">
    <citation type="submission" date="2021-08" db="EMBL/GenBank/DDBJ databases">
        <authorList>
            <person name="Tani A."/>
            <person name="Ola A."/>
            <person name="Ogura Y."/>
            <person name="Katsura K."/>
            <person name="Hayashi T."/>
        </authorList>
    </citation>
    <scope>NUCLEOTIDE SEQUENCE</scope>
    <source>
        <strain evidence="4">LMG 23639</strain>
    </source>
</reference>
<sequence>MAHWIRFRRGGETGFGLVEGEAIAVHRGDMFAAPEATGERVARAEVAVLAPCVPSKMIALWNNFHALGRKLGVSAPETPLYLLKAVSCVQDPDTDVARPAAYGGRVVYEGELAIVVGRRIANASEAEAEAAIFGYTCVNDITASDVLNADPNFPQWTRAKSFDGFGPFGPVIATDVKPETLVVRTILNGQERQNYPISDMVFPAAKLVSLISADMTLLPGDVICCGTSLGVGTMKEPVNEVSVEIEGIGSLRNRFLAG</sequence>
<dbReference type="PANTHER" id="PTHR11820">
    <property type="entry name" value="ACYLPYRUVASE"/>
    <property type="match status" value="1"/>
</dbReference>
<feature type="domain" description="Fumarylacetoacetase-like C-terminal" evidence="2">
    <location>
        <begin position="57"/>
        <end position="255"/>
    </location>
</feature>
<protein>
    <recommendedName>
        <fullName evidence="6">2-hydroxyhepta-2,4-diene-1,7-dioate isomerase</fullName>
    </recommendedName>
</protein>
<name>A0ABQ4SRQ6_9HYPH</name>
<accession>A0ABQ4SRQ6</accession>
<evidence type="ECO:0000313" key="4">
    <source>
        <dbReference type="EMBL" id="GJE05772.1"/>
    </source>
</evidence>
<dbReference type="PANTHER" id="PTHR11820:SF7">
    <property type="entry name" value="ACYLPYRUVASE FAHD1, MITOCHONDRIAL"/>
    <property type="match status" value="1"/>
</dbReference>
<dbReference type="InterPro" id="IPR011234">
    <property type="entry name" value="Fumarylacetoacetase-like_C"/>
</dbReference>
<keyword evidence="1" id="KW-0479">Metal-binding</keyword>
<dbReference type="Gene3D" id="2.30.30.370">
    <property type="entry name" value="FAH"/>
    <property type="match status" value="1"/>
</dbReference>
<dbReference type="Pfam" id="PF10370">
    <property type="entry name" value="Rv2993c-like_N"/>
    <property type="match status" value="1"/>
</dbReference>
<organism evidence="4 5">
    <name type="scientific">Methylobacterium jeotgali</name>
    <dbReference type="NCBI Taxonomy" id="381630"/>
    <lineage>
        <taxon>Bacteria</taxon>
        <taxon>Pseudomonadati</taxon>
        <taxon>Pseudomonadota</taxon>
        <taxon>Alphaproteobacteria</taxon>
        <taxon>Hyphomicrobiales</taxon>
        <taxon>Methylobacteriaceae</taxon>
        <taxon>Methylobacterium</taxon>
    </lineage>
</organism>
<feature type="domain" description="Rv2993c-like N-terminal" evidence="3">
    <location>
        <begin position="3"/>
        <end position="51"/>
    </location>
</feature>